<keyword evidence="1" id="KW-1133">Transmembrane helix</keyword>
<protein>
    <submittedName>
        <fullName evidence="3">Uncharacterized protein</fullName>
    </submittedName>
</protein>
<dbReference type="WBParaSite" id="PSAMB.scaffold2032size25912.g16056.t1">
    <property type="protein sequence ID" value="PSAMB.scaffold2032size25912.g16056.t1"/>
    <property type="gene ID" value="PSAMB.scaffold2032size25912.g16056"/>
</dbReference>
<dbReference type="Proteomes" id="UP000887566">
    <property type="component" value="Unplaced"/>
</dbReference>
<reference evidence="3" key="1">
    <citation type="submission" date="2022-11" db="UniProtKB">
        <authorList>
            <consortium name="WormBaseParasite"/>
        </authorList>
    </citation>
    <scope>IDENTIFICATION</scope>
</reference>
<keyword evidence="1" id="KW-0472">Membrane</keyword>
<sequence>MVLNFLAYNFICTCMNEKSRALTAELHTILPHNPNIFIWVETFHRKISDVSWGLTLGKFFLMERTAFVGLISAMITFLALYGQFAQTAIPPTNATSVDTEQLMEHWRN</sequence>
<keyword evidence="2" id="KW-1185">Reference proteome</keyword>
<organism evidence="2 3">
    <name type="scientific">Plectus sambesii</name>
    <dbReference type="NCBI Taxonomy" id="2011161"/>
    <lineage>
        <taxon>Eukaryota</taxon>
        <taxon>Metazoa</taxon>
        <taxon>Ecdysozoa</taxon>
        <taxon>Nematoda</taxon>
        <taxon>Chromadorea</taxon>
        <taxon>Plectida</taxon>
        <taxon>Plectina</taxon>
        <taxon>Plectoidea</taxon>
        <taxon>Plectidae</taxon>
        <taxon>Plectus</taxon>
    </lineage>
</organism>
<evidence type="ECO:0000256" key="1">
    <source>
        <dbReference type="SAM" id="Phobius"/>
    </source>
</evidence>
<evidence type="ECO:0000313" key="2">
    <source>
        <dbReference type="Proteomes" id="UP000887566"/>
    </source>
</evidence>
<proteinExistence type="predicted"/>
<dbReference type="AlphaFoldDB" id="A0A914VJA1"/>
<keyword evidence="1" id="KW-0812">Transmembrane</keyword>
<evidence type="ECO:0000313" key="3">
    <source>
        <dbReference type="WBParaSite" id="PSAMB.scaffold2032size25912.g16056.t1"/>
    </source>
</evidence>
<accession>A0A914VJA1</accession>
<feature type="transmembrane region" description="Helical" evidence="1">
    <location>
        <begin position="66"/>
        <end position="84"/>
    </location>
</feature>
<name>A0A914VJA1_9BILA</name>